<feature type="transmembrane region" description="Helical" evidence="1">
    <location>
        <begin position="28"/>
        <end position="45"/>
    </location>
</feature>
<dbReference type="OrthoDB" id="2678045at2"/>
<accession>A0A4R5KC61</accession>
<feature type="transmembrane region" description="Helical" evidence="1">
    <location>
        <begin position="107"/>
        <end position="125"/>
    </location>
</feature>
<reference evidence="2 3" key="1">
    <citation type="submission" date="2019-03" db="EMBL/GenBank/DDBJ databases">
        <title>This is whole genome sequence of Paenibacillus sp MS74 strain.</title>
        <authorList>
            <person name="Trinh H.N."/>
        </authorList>
    </citation>
    <scope>NUCLEOTIDE SEQUENCE [LARGE SCALE GENOMIC DNA]</scope>
    <source>
        <strain evidence="2 3">MS74</strain>
    </source>
</reference>
<keyword evidence="1" id="KW-0812">Transmembrane</keyword>
<evidence type="ECO:0000313" key="3">
    <source>
        <dbReference type="Proteomes" id="UP000295636"/>
    </source>
</evidence>
<evidence type="ECO:0000313" key="2">
    <source>
        <dbReference type="EMBL" id="TDF91620.1"/>
    </source>
</evidence>
<keyword evidence="1" id="KW-0472">Membrane</keyword>
<proteinExistence type="predicted"/>
<sequence length="173" mass="20970">MLREQQLSKESTVYHYRLLQRIHSNKKLICIYWGLLAVLYIRDLIHIQPFYLLFALIAIPALHTLLICLYYMLKEKRPLSQWTFQYQLPWVGFIPTNYIALRRIIKLHLHILWITVVICGCFFPWLPLDLIARCLIVHVWLMLPRYIVFYRFRRHHESGLLKINKQDTSCYAQ</sequence>
<keyword evidence="1" id="KW-1133">Transmembrane helix</keyword>
<gene>
    <name evidence="2" type="ORF">E1757_32315</name>
</gene>
<dbReference type="EMBL" id="SMRT01000026">
    <property type="protein sequence ID" value="TDF91620.1"/>
    <property type="molecule type" value="Genomic_DNA"/>
</dbReference>
<protein>
    <submittedName>
        <fullName evidence="2">Uncharacterized protein</fullName>
    </submittedName>
</protein>
<feature type="transmembrane region" description="Helical" evidence="1">
    <location>
        <begin position="51"/>
        <end position="73"/>
    </location>
</feature>
<organism evidence="2 3">
    <name type="scientific">Paenibacillus piri</name>
    <dbReference type="NCBI Taxonomy" id="2547395"/>
    <lineage>
        <taxon>Bacteria</taxon>
        <taxon>Bacillati</taxon>
        <taxon>Bacillota</taxon>
        <taxon>Bacilli</taxon>
        <taxon>Bacillales</taxon>
        <taxon>Paenibacillaceae</taxon>
        <taxon>Paenibacillus</taxon>
    </lineage>
</organism>
<dbReference type="Proteomes" id="UP000295636">
    <property type="component" value="Unassembled WGS sequence"/>
</dbReference>
<feature type="transmembrane region" description="Helical" evidence="1">
    <location>
        <begin position="131"/>
        <end position="152"/>
    </location>
</feature>
<name>A0A4R5KC61_9BACL</name>
<evidence type="ECO:0000256" key="1">
    <source>
        <dbReference type="SAM" id="Phobius"/>
    </source>
</evidence>
<dbReference type="RefSeq" id="WP_133236052.1">
    <property type="nucleotide sequence ID" value="NZ_SMRT01000026.1"/>
</dbReference>
<dbReference type="AlphaFoldDB" id="A0A4R5KC61"/>
<keyword evidence="3" id="KW-1185">Reference proteome</keyword>
<comment type="caution">
    <text evidence="2">The sequence shown here is derived from an EMBL/GenBank/DDBJ whole genome shotgun (WGS) entry which is preliminary data.</text>
</comment>